<dbReference type="OrthoDB" id="4325029at2"/>
<name>A0A0L8L5C8_9ACTN</name>
<dbReference type="eggNOG" id="ENOG5031V8V">
    <property type="taxonomic scope" value="Bacteria"/>
</dbReference>
<dbReference type="RefSeq" id="WP_037802793.1">
    <property type="nucleotide sequence ID" value="NZ_KL575597.1"/>
</dbReference>
<sequence>MADIAFPEDLIALETTAWEEIQAGRLTVETATAVQTRLTEFAAEAGVDRYTAEMGLKRAVRHPEPAEG</sequence>
<dbReference type="STRING" id="67356.AQJ84_10990"/>
<dbReference type="Proteomes" id="UP000037251">
    <property type="component" value="Unassembled WGS sequence"/>
</dbReference>
<reference evidence="2" key="1">
    <citation type="submission" date="2015-07" db="EMBL/GenBank/DDBJ databases">
        <authorList>
            <person name="Ju K.-S."/>
            <person name="Doroghazi J.R."/>
            <person name="Metcalf W.W."/>
        </authorList>
    </citation>
    <scope>NUCLEOTIDE SEQUENCE [LARGE SCALE GENOMIC DNA]</scope>
    <source>
        <strain evidence="2">NRRL 2290</strain>
    </source>
</reference>
<evidence type="ECO:0000313" key="1">
    <source>
        <dbReference type="EMBL" id="KOG33271.1"/>
    </source>
</evidence>
<evidence type="ECO:0000313" key="2">
    <source>
        <dbReference type="Proteomes" id="UP000037251"/>
    </source>
</evidence>
<gene>
    <name evidence="1" type="ORF">ADK37_23040</name>
</gene>
<dbReference type="PATRIC" id="fig|67356.5.peg.4905"/>
<dbReference type="EMBL" id="LGUS01000174">
    <property type="protein sequence ID" value="KOG33271.1"/>
    <property type="molecule type" value="Genomic_DNA"/>
</dbReference>
<protein>
    <submittedName>
        <fullName evidence="1">Uncharacterized protein</fullName>
    </submittedName>
</protein>
<accession>A0A0L8L5C8</accession>
<comment type="caution">
    <text evidence="1">The sequence shown here is derived from an EMBL/GenBank/DDBJ whole genome shotgun (WGS) entry which is preliminary data.</text>
</comment>
<organism evidence="1 2">
    <name type="scientific">Streptomyces resistomycificus</name>
    <dbReference type="NCBI Taxonomy" id="67356"/>
    <lineage>
        <taxon>Bacteria</taxon>
        <taxon>Bacillati</taxon>
        <taxon>Actinomycetota</taxon>
        <taxon>Actinomycetes</taxon>
        <taxon>Kitasatosporales</taxon>
        <taxon>Streptomycetaceae</taxon>
        <taxon>Streptomyces</taxon>
        <taxon>Streptomyces aurantiacus group</taxon>
    </lineage>
</organism>
<keyword evidence="2" id="KW-1185">Reference proteome</keyword>
<proteinExistence type="predicted"/>
<dbReference type="AlphaFoldDB" id="A0A0L8L5C8"/>